<reference evidence="1" key="1">
    <citation type="journal article" date="2014" name="Front. Microbiol.">
        <title>High frequency of phylogenetically diverse reductive dehalogenase-homologous genes in deep subseafloor sedimentary metagenomes.</title>
        <authorList>
            <person name="Kawai M."/>
            <person name="Futagami T."/>
            <person name="Toyoda A."/>
            <person name="Takaki Y."/>
            <person name="Nishi S."/>
            <person name="Hori S."/>
            <person name="Arai W."/>
            <person name="Tsubouchi T."/>
            <person name="Morono Y."/>
            <person name="Uchiyama I."/>
            <person name="Ito T."/>
            <person name="Fujiyama A."/>
            <person name="Inagaki F."/>
            <person name="Takami H."/>
        </authorList>
    </citation>
    <scope>NUCLEOTIDE SEQUENCE</scope>
    <source>
        <strain evidence="1">Expedition CK06-06</strain>
    </source>
</reference>
<organism evidence="1">
    <name type="scientific">marine sediment metagenome</name>
    <dbReference type="NCBI Taxonomy" id="412755"/>
    <lineage>
        <taxon>unclassified sequences</taxon>
        <taxon>metagenomes</taxon>
        <taxon>ecological metagenomes</taxon>
    </lineage>
</organism>
<comment type="caution">
    <text evidence="1">The sequence shown here is derived from an EMBL/GenBank/DDBJ whole genome shotgun (WGS) entry which is preliminary data.</text>
</comment>
<name>X1J4H0_9ZZZZ</name>
<dbReference type="AlphaFoldDB" id="X1J4H0"/>
<feature type="non-terminal residue" evidence="1">
    <location>
        <position position="1"/>
    </location>
</feature>
<accession>X1J4H0</accession>
<dbReference type="EMBL" id="BARU01044098">
    <property type="protein sequence ID" value="GAH76385.1"/>
    <property type="molecule type" value="Genomic_DNA"/>
</dbReference>
<sequence>IGLTKCIIYLRFEEYSKIRFIVKCKRQAIPSVMKNYLDQLKVYFLSTCKEYLNDKLKIKNECIPYFTDYVNESLILGKNFSNFMDTL</sequence>
<gene>
    <name evidence="1" type="ORF">S03H2_67375</name>
</gene>
<evidence type="ECO:0000313" key="1">
    <source>
        <dbReference type="EMBL" id="GAH76385.1"/>
    </source>
</evidence>
<protein>
    <submittedName>
        <fullName evidence="1">Uncharacterized protein</fullName>
    </submittedName>
</protein>
<proteinExistence type="predicted"/>